<dbReference type="Proteomes" id="UP000256686">
    <property type="component" value="Unassembled WGS sequence"/>
</dbReference>
<dbReference type="EMBL" id="QNVT01000005">
    <property type="protein sequence ID" value="REC63061.1"/>
    <property type="molecule type" value="Genomic_DNA"/>
</dbReference>
<name>A0A3D9CC02_9FLAO</name>
<reference evidence="2" key="1">
    <citation type="submission" date="2018-06" db="EMBL/GenBank/DDBJ databases">
        <authorList>
            <person name="Lum Nde A."/>
            <person name="Hugo C."/>
        </authorList>
    </citation>
    <scope>NUCLEOTIDE SEQUENCE [LARGE SCALE GENOMIC DNA]</scope>
    <source>
        <strain evidence="2">1_F178</strain>
    </source>
</reference>
<sequence length="331" mass="37200">MGYNTFANPKGGYSGAATNAAPTYQTTPKPLSMVPPPKGKLGEFTEKNVYEGVGKFHGNHFRGYFSYISNPSQDQIIKMNKHLLENFCAIFSVSNVAKATTGKYKFNSKETIAFQMGGTIKVFPDLPQLDFLTAVIHTDWVAIEKASDSLSLFATTLKREWIEKQEFDLFSNLTKIASSLGIIDKAKAFEIINNIIDVNQRHFLAGRRSWAIGFDHSVNLWYIETAAFERSSACEFNLLDKYGNLRQMIIDLWVNQINNYFNVLKNTTGIMAKIAGIPAKVNGKPVNEYADYHYSKNVLYKITEEKTATALLNTPWYSKCLSRHPGLTKGL</sequence>
<accession>A0A3D9CC02</accession>
<organism evidence="1 2">
    <name type="scientific">Chryseobacterium pennae</name>
    <dbReference type="NCBI Taxonomy" id="2258962"/>
    <lineage>
        <taxon>Bacteria</taxon>
        <taxon>Pseudomonadati</taxon>
        <taxon>Bacteroidota</taxon>
        <taxon>Flavobacteriia</taxon>
        <taxon>Flavobacteriales</taxon>
        <taxon>Weeksellaceae</taxon>
        <taxon>Chryseobacterium group</taxon>
        <taxon>Chryseobacterium</taxon>
    </lineage>
</organism>
<protein>
    <submittedName>
        <fullName evidence="1">Uncharacterized protein</fullName>
    </submittedName>
</protein>
<dbReference type="RefSeq" id="WP_115970138.1">
    <property type="nucleotide sequence ID" value="NZ_QNVT01000005.1"/>
</dbReference>
<evidence type="ECO:0000313" key="1">
    <source>
        <dbReference type="EMBL" id="REC63061.1"/>
    </source>
</evidence>
<comment type="caution">
    <text evidence="1">The sequence shown here is derived from an EMBL/GenBank/DDBJ whole genome shotgun (WGS) entry which is preliminary data.</text>
</comment>
<dbReference type="AlphaFoldDB" id="A0A3D9CC02"/>
<proteinExistence type="predicted"/>
<gene>
    <name evidence="1" type="ORF">DRF65_07485</name>
</gene>
<evidence type="ECO:0000313" key="2">
    <source>
        <dbReference type="Proteomes" id="UP000256686"/>
    </source>
</evidence>
<keyword evidence="2" id="KW-1185">Reference proteome</keyword>